<reference evidence="3" key="1">
    <citation type="submission" date="2016-06" db="EMBL/GenBank/DDBJ databases">
        <title>Parallel loss of symbiosis genes in relatives of nitrogen-fixing non-legume Parasponia.</title>
        <authorList>
            <person name="Van Velzen R."/>
            <person name="Holmer R."/>
            <person name="Bu F."/>
            <person name="Rutten L."/>
            <person name="Van Zeijl A."/>
            <person name="Liu W."/>
            <person name="Santuari L."/>
            <person name="Cao Q."/>
            <person name="Sharma T."/>
            <person name="Shen D."/>
            <person name="Roswanjaya Y."/>
            <person name="Wardhani T."/>
            <person name="Kalhor M.S."/>
            <person name="Jansen J."/>
            <person name="Van den Hoogen J."/>
            <person name="Gungor B."/>
            <person name="Hartog M."/>
            <person name="Hontelez J."/>
            <person name="Verver J."/>
            <person name="Yang W.-C."/>
            <person name="Schijlen E."/>
            <person name="Repin R."/>
            <person name="Schilthuizen M."/>
            <person name="Schranz E."/>
            <person name="Heidstra R."/>
            <person name="Miyata K."/>
            <person name="Fedorova E."/>
            <person name="Kohlen W."/>
            <person name="Bisseling T."/>
            <person name="Smit S."/>
            <person name="Geurts R."/>
        </authorList>
    </citation>
    <scope>NUCLEOTIDE SEQUENCE [LARGE SCALE GENOMIC DNA]</scope>
    <source>
        <strain evidence="3">cv. RG33-2</strain>
    </source>
</reference>
<keyword evidence="3" id="KW-1185">Reference proteome</keyword>
<dbReference type="InParanoid" id="A0A2P5FW39"/>
<feature type="region of interest" description="Disordered" evidence="1">
    <location>
        <begin position="182"/>
        <end position="201"/>
    </location>
</feature>
<proteinExistence type="predicted"/>
<sequence>MHKKTLVQHFLLNHTAATLNGLTSSFSLLRSRSTLAILASTCCTASCSPQLPQAPNSVTHHSLQSLSGRPKQAHPYALIVSATRSLAHLPSHSVALARSSALSLACSPLHLCTSPSPTLVVSLGQIQTQLTELSFSLAHSPGVSLAHPLSRSLTSSAPLVASLAQSLSGTLSRCLSRTELQLKTQNSNRGNRPNRTAKHRCGLAGLDQSFQTARSEDPSKPNMRFGQYFGVQTAQTEP</sequence>
<evidence type="ECO:0000313" key="3">
    <source>
        <dbReference type="Proteomes" id="UP000237000"/>
    </source>
</evidence>
<evidence type="ECO:0000256" key="1">
    <source>
        <dbReference type="SAM" id="MobiDB-lite"/>
    </source>
</evidence>
<gene>
    <name evidence="2" type="ORF">TorRG33x02_023130</name>
</gene>
<organism evidence="2 3">
    <name type="scientific">Trema orientale</name>
    <name type="common">Charcoal tree</name>
    <name type="synonym">Celtis orientalis</name>
    <dbReference type="NCBI Taxonomy" id="63057"/>
    <lineage>
        <taxon>Eukaryota</taxon>
        <taxon>Viridiplantae</taxon>
        <taxon>Streptophyta</taxon>
        <taxon>Embryophyta</taxon>
        <taxon>Tracheophyta</taxon>
        <taxon>Spermatophyta</taxon>
        <taxon>Magnoliopsida</taxon>
        <taxon>eudicotyledons</taxon>
        <taxon>Gunneridae</taxon>
        <taxon>Pentapetalae</taxon>
        <taxon>rosids</taxon>
        <taxon>fabids</taxon>
        <taxon>Rosales</taxon>
        <taxon>Cannabaceae</taxon>
        <taxon>Trema</taxon>
    </lineage>
</organism>
<comment type="caution">
    <text evidence="2">The sequence shown here is derived from an EMBL/GenBank/DDBJ whole genome shotgun (WGS) entry which is preliminary data.</text>
</comment>
<protein>
    <submittedName>
        <fullName evidence="2">Uncharacterized protein</fullName>
    </submittedName>
</protein>
<dbReference type="AlphaFoldDB" id="A0A2P5FW39"/>
<feature type="compositionally biased region" description="Polar residues" evidence="1">
    <location>
        <begin position="182"/>
        <end position="194"/>
    </location>
</feature>
<accession>A0A2P5FW39</accession>
<feature type="region of interest" description="Disordered" evidence="1">
    <location>
        <begin position="211"/>
        <end position="238"/>
    </location>
</feature>
<dbReference type="EMBL" id="JXTC01000006">
    <property type="protein sequence ID" value="POO02021.1"/>
    <property type="molecule type" value="Genomic_DNA"/>
</dbReference>
<dbReference type="Proteomes" id="UP000237000">
    <property type="component" value="Unassembled WGS sequence"/>
</dbReference>
<evidence type="ECO:0000313" key="2">
    <source>
        <dbReference type="EMBL" id="POO02021.1"/>
    </source>
</evidence>
<name>A0A2P5FW39_TREOI</name>